<feature type="compositionally biased region" description="Pro residues" evidence="1">
    <location>
        <begin position="109"/>
        <end position="120"/>
    </location>
</feature>
<reference evidence="2" key="1">
    <citation type="submission" date="2023-10" db="EMBL/GenBank/DDBJ databases">
        <authorList>
            <person name="Chen Y."/>
            <person name="Shah S."/>
            <person name="Dougan E. K."/>
            <person name="Thang M."/>
            <person name="Chan C."/>
        </authorList>
    </citation>
    <scope>NUCLEOTIDE SEQUENCE [LARGE SCALE GENOMIC DNA]</scope>
</reference>
<comment type="caution">
    <text evidence="2">The sequence shown here is derived from an EMBL/GenBank/DDBJ whole genome shotgun (WGS) entry which is preliminary data.</text>
</comment>
<feature type="compositionally biased region" description="Low complexity" evidence="1">
    <location>
        <begin position="210"/>
        <end position="224"/>
    </location>
</feature>
<protein>
    <submittedName>
        <fullName evidence="2">Uncharacterized protein</fullName>
    </submittedName>
</protein>
<dbReference type="Proteomes" id="UP001189429">
    <property type="component" value="Unassembled WGS sequence"/>
</dbReference>
<feature type="compositionally biased region" description="Basic residues" evidence="1">
    <location>
        <begin position="172"/>
        <end position="181"/>
    </location>
</feature>
<sequence length="224" mass="23480">MGAAPTGRSEAAAALRDWPRLLSGRRARSESGSAPVDSDRGGSVRPRQLEPARGTAPAVVAPVSSPARSALSARRPLSRGAARLCRRLAAPLVGTLHVSPPREAQPSPAARPPAFPPRPRGCPRARARPRPQDSPLAAEDLRGPRAHRETARGQATGATRDEGRAGGERGAPRRRRRRRSRMEREKPISADHARGCAPAAGPDAARRSARVGSGSARGPPSSAP</sequence>
<gene>
    <name evidence="2" type="ORF">PCOR1329_LOCUS20117</name>
</gene>
<evidence type="ECO:0000313" key="2">
    <source>
        <dbReference type="EMBL" id="CAK0817518.1"/>
    </source>
</evidence>
<name>A0ABN9RL89_9DINO</name>
<feature type="compositionally biased region" description="Low complexity" evidence="1">
    <location>
        <begin position="56"/>
        <end position="79"/>
    </location>
</feature>
<feature type="compositionally biased region" description="Basic and acidic residues" evidence="1">
    <location>
        <begin position="182"/>
        <end position="194"/>
    </location>
</feature>
<feature type="compositionally biased region" description="Basic and acidic residues" evidence="1">
    <location>
        <begin position="139"/>
        <end position="151"/>
    </location>
</feature>
<organism evidence="2 3">
    <name type="scientific">Prorocentrum cordatum</name>
    <dbReference type="NCBI Taxonomy" id="2364126"/>
    <lineage>
        <taxon>Eukaryota</taxon>
        <taxon>Sar</taxon>
        <taxon>Alveolata</taxon>
        <taxon>Dinophyceae</taxon>
        <taxon>Prorocentrales</taxon>
        <taxon>Prorocentraceae</taxon>
        <taxon>Prorocentrum</taxon>
    </lineage>
</organism>
<dbReference type="EMBL" id="CAUYUJ010006489">
    <property type="protein sequence ID" value="CAK0817518.1"/>
    <property type="molecule type" value="Genomic_DNA"/>
</dbReference>
<feature type="non-terminal residue" evidence="2">
    <location>
        <position position="224"/>
    </location>
</feature>
<evidence type="ECO:0000256" key="1">
    <source>
        <dbReference type="SAM" id="MobiDB-lite"/>
    </source>
</evidence>
<feature type="region of interest" description="Disordered" evidence="1">
    <location>
        <begin position="1"/>
        <end position="79"/>
    </location>
</feature>
<evidence type="ECO:0000313" key="3">
    <source>
        <dbReference type="Proteomes" id="UP001189429"/>
    </source>
</evidence>
<feature type="compositionally biased region" description="Low complexity" evidence="1">
    <location>
        <begin position="20"/>
        <end position="34"/>
    </location>
</feature>
<accession>A0ABN9RL89</accession>
<feature type="compositionally biased region" description="Basic and acidic residues" evidence="1">
    <location>
        <begin position="159"/>
        <end position="171"/>
    </location>
</feature>
<feature type="region of interest" description="Disordered" evidence="1">
    <location>
        <begin position="93"/>
        <end position="224"/>
    </location>
</feature>
<feature type="compositionally biased region" description="Basic and acidic residues" evidence="1">
    <location>
        <begin position="37"/>
        <end position="50"/>
    </location>
</feature>
<proteinExistence type="predicted"/>
<keyword evidence="3" id="KW-1185">Reference proteome</keyword>